<proteinExistence type="predicted"/>
<evidence type="ECO:0008006" key="4">
    <source>
        <dbReference type="Google" id="ProtNLM"/>
    </source>
</evidence>
<comment type="caution">
    <text evidence="2">The sequence shown here is derived from an EMBL/GenBank/DDBJ whole genome shotgun (WGS) entry which is preliminary data.</text>
</comment>
<dbReference type="PANTHER" id="PTHR40618:SF1">
    <property type="entry name" value="B-ZIP TRANSCRIPTION FACTOR (EUROFUNG)"/>
    <property type="match status" value="1"/>
</dbReference>
<feature type="compositionally biased region" description="Polar residues" evidence="1">
    <location>
        <begin position="132"/>
        <end position="141"/>
    </location>
</feature>
<keyword evidence="3" id="KW-1185">Reference proteome</keyword>
<gene>
    <name evidence="2" type="ORF">NA57DRAFT_62298</name>
</gene>
<reference evidence="2" key="1">
    <citation type="journal article" date="2020" name="Stud. Mycol.">
        <title>101 Dothideomycetes genomes: a test case for predicting lifestyles and emergence of pathogens.</title>
        <authorList>
            <person name="Haridas S."/>
            <person name="Albert R."/>
            <person name="Binder M."/>
            <person name="Bloem J."/>
            <person name="Labutti K."/>
            <person name="Salamov A."/>
            <person name="Andreopoulos B."/>
            <person name="Baker S."/>
            <person name="Barry K."/>
            <person name="Bills G."/>
            <person name="Bluhm B."/>
            <person name="Cannon C."/>
            <person name="Castanera R."/>
            <person name="Culley D."/>
            <person name="Daum C."/>
            <person name="Ezra D."/>
            <person name="Gonzalez J."/>
            <person name="Henrissat B."/>
            <person name="Kuo A."/>
            <person name="Liang C."/>
            <person name="Lipzen A."/>
            <person name="Lutzoni F."/>
            <person name="Magnuson J."/>
            <person name="Mondo S."/>
            <person name="Nolan M."/>
            <person name="Ohm R."/>
            <person name="Pangilinan J."/>
            <person name="Park H.-J."/>
            <person name="Ramirez L."/>
            <person name="Alfaro M."/>
            <person name="Sun H."/>
            <person name="Tritt A."/>
            <person name="Yoshinaga Y."/>
            <person name="Zwiers L.-H."/>
            <person name="Turgeon B."/>
            <person name="Goodwin S."/>
            <person name="Spatafora J."/>
            <person name="Crous P."/>
            <person name="Grigoriev I."/>
        </authorList>
    </citation>
    <scope>NUCLEOTIDE SEQUENCE</scope>
    <source>
        <strain evidence="2">CBS 133067</strain>
    </source>
</reference>
<evidence type="ECO:0000256" key="1">
    <source>
        <dbReference type="SAM" id="MobiDB-lite"/>
    </source>
</evidence>
<dbReference type="Gene3D" id="1.20.5.170">
    <property type="match status" value="1"/>
</dbReference>
<evidence type="ECO:0000313" key="3">
    <source>
        <dbReference type="Proteomes" id="UP000799772"/>
    </source>
</evidence>
<dbReference type="SUPFAM" id="SSF57959">
    <property type="entry name" value="Leucine zipper domain"/>
    <property type="match status" value="1"/>
</dbReference>
<feature type="region of interest" description="Disordered" evidence="1">
    <location>
        <begin position="122"/>
        <end position="141"/>
    </location>
</feature>
<feature type="compositionally biased region" description="Basic and acidic residues" evidence="1">
    <location>
        <begin position="18"/>
        <end position="27"/>
    </location>
</feature>
<dbReference type="PANTHER" id="PTHR40618">
    <property type="entry name" value="B-ZIP TRANSCRIPTION FACTOR (EUROFUNG)-RELATED"/>
    <property type="match status" value="1"/>
</dbReference>
<evidence type="ECO:0000313" key="2">
    <source>
        <dbReference type="EMBL" id="KAF2092586.1"/>
    </source>
</evidence>
<dbReference type="CDD" id="cd14688">
    <property type="entry name" value="bZIP_YAP"/>
    <property type="match status" value="1"/>
</dbReference>
<protein>
    <recommendedName>
        <fullName evidence="4">BZIP domain-containing protein</fullName>
    </recommendedName>
</protein>
<dbReference type="Proteomes" id="UP000799772">
    <property type="component" value="Unassembled WGS sequence"/>
</dbReference>
<name>A0A9P4I0A7_9PEZI</name>
<dbReference type="EMBL" id="ML978144">
    <property type="protein sequence ID" value="KAF2092586.1"/>
    <property type="molecule type" value="Genomic_DNA"/>
</dbReference>
<sequence length="437" mass="48701">MEVNRGARQLKKHKPKRKVSELDEDAAKRRRSQTRLAQRAFRKRKDEALYVLNEQISDLHNTIEELNNCFLTLTDVLTTSGQLQQDSRIAQSLKLSIEKFITTISESRTLDEDRGSLRTRKTIQEIGDSAPSGDSDNAFSMSLSSPVGSVRKALTRPSIASGLDPADSLDSGSELPLLSDEWLASLAGEDYTRSLLSSDAPMLPSSPQVPLNEPRSLFSLEVSPLHLLDIPSLPFARRLQLAAWQAAFRLVYTAEKQLQLYHQVFNFVLNFHTQESLKSLVTRILNENFNRLLDPPPESLPGAVGMGWLNASEVESYFRGKGLDCNKSPIVAGMEMDADYFGGAMIGMSESLDMQTATSSVTHRHFSPNSYIPPETENNLASTTANFSNTFPSQTARTVYVDVSKLINELVLQPRCFGRNPMFDRSDLDNALWKAVI</sequence>
<feature type="compositionally biased region" description="Basic residues" evidence="1">
    <location>
        <begin position="8"/>
        <end position="17"/>
    </location>
</feature>
<dbReference type="OrthoDB" id="3555317at2759"/>
<dbReference type="AlphaFoldDB" id="A0A9P4I0A7"/>
<organism evidence="2 3">
    <name type="scientific">Rhizodiscina lignyota</name>
    <dbReference type="NCBI Taxonomy" id="1504668"/>
    <lineage>
        <taxon>Eukaryota</taxon>
        <taxon>Fungi</taxon>
        <taxon>Dikarya</taxon>
        <taxon>Ascomycota</taxon>
        <taxon>Pezizomycotina</taxon>
        <taxon>Dothideomycetes</taxon>
        <taxon>Pleosporomycetidae</taxon>
        <taxon>Aulographales</taxon>
        <taxon>Rhizodiscinaceae</taxon>
        <taxon>Rhizodiscina</taxon>
    </lineage>
</organism>
<accession>A0A9P4I0A7</accession>
<dbReference type="GO" id="GO:0003700">
    <property type="term" value="F:DNA-binding transcription factor activity"/>
    <property type="evidence" value="ECO:0007669"/>
    <property type="project" value="InterPro"/>
</dbReference>
<dbReference type="InterPro" id="IPR046347">
    <property type="entry name" value="bZIP_sf"/>
</dbReference>
<feature type="region of interest" description="Disordered" evidence="1">
    <location>
        <begin position="1"/>
        <end position="36"/>
    </location>
</feature>